<accession>A0ABZ0PBT9</accession>
<protein>
    <submittedName>
        <fullName evidence="1">Uncharacterized protein</fullName>
    </submittedName>
</protein>
<dbReference type="RefSeq" id="WP_318647125.1">
    <property type="nucleotide sequence ID" value="NZ_CP137852.1"/>
</dbReference>
<sequence>MKYVGSRFEGRRMPLDVLPDLPAFRDLLVSYIKEAWLEAHDDRERVPKGFVKSLKFDLVGIDDGSAVPVIEWDQDNAQRQLPDFKDEMEILVEAAYDKAVALIGGSADATVGERLAPVELRALNTFGSSLLPDERIEFVGRDDAQGNVVFLDAERRKRLLTRGRDSYEARFDSVGKLLGSNVDETGTDGLVIVSTAEHGTLRLSLAPDRVKDEFDGKIDADVQFRLMIELDRADRFRSVSEVLEIDLINTKVVADLQRCRDRIGVLASLSDGWHDGAGKRPTPEAVAVGLRLLARNPRLAGSYRIFPTHAGGLLFEFPQGGWDYSIEIAPGGQGEIYGVESAGDGEMETGVLDVDSEAFQRMFDQAAGGRW</sequence>
<proteinExistence type="predicted"/>
<evidence type="ECO:0000313" key="1">
    <source>
        <dbReference type="EMBL" id="WPB83149.1"/>
    </source>
</evidence>
<dbReference type="Proteomes" id="UP001305521">
    <property type="component" value="Chromosome"/>
</dbReference>
<dbReference type="EMBL" id="CP137852">
    <property type="protein sequence ID" value="WPB83149.1"/>
    <property type="molecule type" value="Genomic_DNA"/>
</dbReference>
<organism evidence="1 2">
    <name type="scientific">Sediminicoccus rosea</name>
    <dbReference type="NCBI Taxonomy" id="1225128"/>
    <lineage>
        <taxon>Bacteria</taxon>
        <taxon>Pseudomonadati</taxon>
        <taxon>Pseudomonadota</taxon>
        <taxon>Alphaproteobacteria</taxon>
        <taxon>Acetobacterales</taxon>
        <taxon>Roseomonadaceae</taxon>
        <taxon>Sediminicoccus</taxon>
    </lineage>
</organism>
<keyword evidence="2" id="KW-1185">Reference proteome</keyword>
<gene>
    <name evidence="1" type="ORF">R9Z33_13645</name>
</gene>
<reference evidence="1 2" key="1">
    <citation type="submission" date="2023-11" db="EMBL/GenBank/DDBJ databases">
        <title>Arctic aerobic anoxygenic photoheterotroph Sediminicoccus rosea KRV36 adapts its photosynthesis to long days of polar summer.</title>
        <authorList>
            <person name="Tomasch J."/>
            <person name="Kopejtka K."/>
            <person name="Bily T."/>
            <person name="Gardiner A.T."/>
            <person name="Gardian Z."/>
            <person name="Shivaramu S."/>
            <person name="Koblizek M."/>
            <person name="Engelhardt F."/>
            <person name="Kaftan D."/>
        </authorList>
    </citation>
    <scope>NUCLEOTIDE SEQUENCE [LARGE SCALE GENOMIC DNA]</scope>
    <source>
        <strain evidence="1 2">R-30</strain>
    </source>
</reference>
<name>A0ABZ0PBT9_9PROT</name>
<evidence type="ECO:0000313" key="2">
    <source>
        <dbReference type="Proteomes" id="UP001305521"/>
    </source>
</evidence>